<reference evidence="2 3" key="1">
    <citation type="submission" date="2016-03" db="EMBL/GenBank/DDBJ databases">
        <title>Genome sequence of Variovorax paradoxus KB5.</title>
        <authorList>
            <person name="Jeong H."/>
            <person name="Hong C.E."/>
            <person name="Jo S.H."/>
            <person name="Park J.M."/>
        </authorList>
    </citation>
    <scope>NUCLEOTIDE SEQUENCE [LARGE SCALE GENOMIC DNA]</scope>
    <source>
        <strain evidence="2 3">KB5</strain>
    </source>
</reference>
<dbReference type="InterPro" id="IPR012334">
    <property type="entry name" value="Pectin_lyas_fold"/>
</dbReference>
<feature type="domain" description="MBG" evidence="1">
    <location>
        <begin position="756"/>
        <end position="827"/>
    </location>
</feature>
<gene>
    <name evidence="2" type="ORF">A3K87_31600</name>
</gene>
<dbReference type="Proteomes" id="UP000077852">
    <property type="component" value="Unassembled WGS sequence"/>
</dbReference>
<dbReference type="AlphaFoldDB" id="A0AA91DIF2"/>
<proteinExistence type="predicted"/>
<dbReference type="Gene3D" id="2.160.20.10">
    <property type="entry name" value="Single-stranded right-handed beta-helix, Pectin lyase-like"/>
    <property type="match status" value="1"/>
</dbReference>
<evidence type="ECO:0000313" key="3">
    <source>
        <dbReference type="Proteomes" id="UP000077852"/>
    </source>
</evidence>
<sequence length="914" mass="88347">MRLQATTRTSDNTGGMLALAPGLSVLADSASATGNGGSIRLLADNSLRAHGTLSARGGAAGGNGGFIETSGGNLDLTGIRANAGAPAGAAGTWLVDPYAVAIVSGAGAGTLPTNPFDALSNSTIQDGDINAALNGGASVKITTGTGGVGTGSITLANDVLIDYTAAAGALSFELDSGSSIQANGVGTVIRSSGAGGPLNVVFNAGFNPDGTPSGSIGTITYNGSIDTRGGSVAMTARGDGTPGSGRIGMNGASVQTGGGAVTLYSGQPGAPTGYVTLVDSQIDTRVGQSDAGAGGAVQIAGGNVTLAGVQLASSSGAIDIRGSSADWNSGVVITDGRAASALSTTSGNITVQGVARRQASSTFAGSYGVLVNGGSSITSGSGTIALRGYNFNNDPTAPAVGGDSGVRLENGARITTTGGGGIEITGRSANGGAGVAIEAGGSPTLPGALPVVQGSGNVVLRAVNDGSTDAIVIGAPVSAAGAIDLRPGGMDQNFAASDATTAPVVLGGAGTGGFSVSGAEFALLGAPTIVAGGNTQAADITVAGPLSASGALTLQNDGGGNIAVNGAINATQVGLLSAGNITQSAAGVINATSLLASSLQGSVDLRNPANNVAVVGGGAAGGFGYVDANAVTIGAPSVAGFDAATNQAATAGVASMAANTVFVRTLADDLTLGTTVAGGAGTDLVAAARFQNPGGFTIGGGAWRIWADTWVGEARGGLAGTGTLPNLYHCAYLGLCTVTVPAGGNHFIYAQQPTATVTIGDAARPQGAPNPLFTYSVSGLILGDNASSFSGAPGTSANAGSPPGSYPIDGAFASAAGYAVRVVPGTLRVDAAPVVAQFSPADLPTVDVLRELPSTYLYDRNIGQAPICLATGPLDGDRASQAGDVLAREWSRVRSRPNLLSCVNTERRNGCSDF</sequence>
<comment type="caution">
    <text evidence="2">The sequence shown here is derived from an EMBL/GenBank/DDBJ whole genome shotgun (WGS) entry which is preliminary data.</text>
</comment>
<accession>A0AA91DIF2</accession>
<organism evidence="2 3">
    <name type="scientific">Variovorax paradoxus</name>
    <dbReference type="NCBI Taxonomy" id="34073"/>
    <lineage>
        <taxon>Bacteria</taxon>
        <taxon>Pseudomonadati</taxon>
        <taxon>Pseudomonadota</taxon>
        <taxon>Betaproteobacteria</taxon>
        <taxon>Burkholderiales</taxon>
        <taxon>Comamonadaceae</taxon>
        <taxon>Variovorax</taxon>
    </lineage>
</organism>
<evidence type="ECO:0000259" key="1">
    <source>
        <dbReference type="Pfam" id="PF18676"/>
    </source>
</evidence>
<dbReference type="InterPro" id="IPR041286">
    <property type="entry name" value="MBG_2"/>
</dbReference>
<dbReference type="EMBL" id="LVHG01000104">
    <property type="protein sequence ID" value="OAK55505.1"/>
    <property type="molecule type" value="Genomic_DNA"/>
</dbReference>
<evidence type="ECO:0000313" key="2">
    <source>
        <dbReference type="EMBL" id="OAK55505.1"/>
    </source>
</evidence>
<protein>
    <recommendedName>
        <fullName evidence="1">MBG domain-containing protein</fullName>
    </recommendedName>
</protein>
<dbReference type="Pfam" id="PF18676">
    <property type="entry name" value="MBG_2"/>
    <property type="match status" value="1"/>
</dbReference>
<name>A0AA91DIF2_VARPD</name>